<keyword evidence="2" id="KW-1185">Reference proteome</keyword>
<reference evidence="1" key="2">
    <citation type="submission" date="2022-01" db="EMBL/GenBank/DDBJ databases">
        <authorList>
            <person name="Yamashiro T."/>
            <person name="Shiraishi A."/>
            <person name="Satake H."/>
            <person name="Nakayama K."/>
        </authorList>
    </citation>
    <scope>NUCLEOTIDE SEQUENCE</scope>
</reference>
<protein>
    <submittedName>
        <fullName evidence="1">Uncharacterized protein</fullName>
    </submittedName>
</protein>
<comment type="caution">
    <text evidence="1">The sequence shown here is derived from an EMBL/GenBank/DDBJ whole genome shotgun (WGS) entry which is preliminary data.</text>
</comment>
<sequence>MFSVLGCTVSLVTLGSRSTTLGSGERGGGIGGPSLEIPLQVVIAFKSPLGLATVLLGSEPEPEEEAEQLEFAESELDNSDFLDYFLGFDYNLDCTGFDYFAHSVEQNPVVEFG</sequence>
<dbReference type="EMBL" id="BQNB010016642">
    <property type="protein sequence ID" value="GJT54071.1"/>
    <property type="molecule type" value="Genomic_DNA"/>
</dbReference>
<evidence type="ECO:0000313" key="2">
    <source>
        <dbReference type="Proteomes" id="UP001151760"/>
    </source>
</evidence>
<name>A0ABQ5ESU3_9ASTR</name>
<dbReference type="Proteomes" id="UP001151760">
    <property type="component" value="Unassembled WGS sequence"/>
</dbReference>
<evidence type="ECO:0000313" key="1">
    <source>
        <dbReference type="EMBL" id="GJT54071.1"/>
    </source>
</evidence>
<organism evidence="1 2">
    <name type="scientific">Tanacetum coccineum</name>
    <dbReference type="NCBI Taxonomy" id="301880"/>
    <lineage>
        <taxon>Eukaryota</taxon>
        <taxon>Viridiplantae</taxon>
        <taxon>Streptophyta</taxon>
        <taxon>Embryophyta</taxon>
        <taxon>Tracheophyta</taxon>
        <taxon>Spermatophyta</taxon>
        <taxon>Magnoliopsida</taxon>
        <taxon>eudicotyledons</taxon>
        <taxon>Gunneridae</taxon>
        <taxon>Pentapetalae</taxon>
        <taxon>asterids</taxon>
        <taxon>campanulids</taxon>
        <taxon>Asterales</taxon>
        <taxon>Asteraceae</taxon>
        <taxon>Asteroideae</taxon>
        <taxon>Anthemideae</taxon>
        <taxon>Anthemidinae</taxon>
        <taxon>Tanacetum</taxon>
    </lineage>
</organism>
<accession>A0ABQ5ESU3</accession>
<reference evidence="1" key="1">
    <citation type="journal article" date="2022" name="Int. J. Mol. Sci.">
        <title>Draft Genome of Tanacetum Coccineum: Genomic Comparison of Closely Related Tanacetum-Family Plants.</title>
        <authorList>
            <person name="Yamashiro T."/>
            <person name="Shiraishi A."/>
            <person name="Nakayama K."/>
            <person name="Satake H."/>
        </authorList>
    </citation>
    <scope>NUCLEOTIDE SEQUENCE</scope>
</reference>
<proteinExistence type="predicted"/>
<gene>
    <name evidence="1" type="ORF">Tco_0989125</name>
</gene>